<dbReference type="Pfam" id="PF05065">
    <property type="entry name" value="Phage_capsid"/>
    <property type="match status" value="1"/>
</dbReference>
<evidence type="ECO:0000313" key="3">
    <source>
        <dbReference type="EMBL" id="XCO74991.1"/>
    </source>
</evidence>
<feature type="domain" description="Phage capsid-like C-terminal" evidence="2">
    <location>
        <begin position="125"/>
        <end position="380"/>
    </location>
</feature>
<accession>A0AAU8MRA9</accession>
<evidence type="ECO:0000256" key="1">
    <source>
        <dbReference type="ARBA" id="ARBA00004328"/>
    </source>
</evidence>
<dbReference type="AlphaFoldDB" id="A0AAU8MRA9"/>
<dbReference type="InterPro" id="IPR054612">
    <property type="entry name" value="Phage_capsid-like_C"/>
</dbReference>
<dbReference type="NCBIfam" id="TIGR01554">
    <property type="entry name" value="major_cap_HK97"/>
    <property type="match status" value="1"/>
</dbReference>
<evidence type="ECO:0000259" key="2">
    <source>
        <dbReference type="Pfam" id="PF05065"/>
    </source>
</evidence>
<proteinExistence type="predicted"/>
<dbReference type="Gene3D" id="3.30.2400.10">
    <property type="entry name" value="Major capsid protein gp5"/>
    <property type="match status" value="1"/>
</dbReference>
<comment type="subcellular location">
    <subcellularLocation>
        <location evidence="1">Virion</location>
    </subcellularLocation>
</comment>
<sequence>MRAKKHLEELEMEELKRAVIEGVDSIRSEVKARFASFEDRIIDLEQKKGTGHPDPAMANGGNGPGFMAVKALSEDAGMVAARTAAQQNKKISSLNSRVSLDVSIKSILTNLSSATSSGSATFPTPPDRNPNITIPGLRPLRLLDVLPRRPTSSDSVEYVRLAASGEASEQEIEGETKAELDLEGTLDTASIVTIAGWTAASRQVLADNDALGAAIDTVINHKCLSRLEHRLINGVGGQGKIAGLLHLGTAFSPTIATTPADAVGESMVTMANAGYMPNLILLNPLDWFSIQITRSSTAEYIFGTPTNPVPPALWNSAIVTTPSVPLGTGITLDTRFTTVLDRQQMSVLISNSHADFFVRNLVAILGELRAGLEVTDSSAVYHFGLPATSSGP</sequence>
<gene>
    <name evidence="3" type="ORF">ABU614_22000</name>
</gene>
<reference evidence="3" key="1">
    <citation type="submission" date="2024-06" db="EMBL/GenBank/DDBJ databases">
        <authorList>
            <person name="Li S."/>
        </authorList>
    </citation>
    <scope>NUCLEOTIDE SEQUENCE</scope>
    <source>
        <strain evidence="3">SR10</strain>
    </source>
</reference>
<dbReference type="Gene3D" id="3.30.2320.10">
    <property type="entry name" value="hypothetical protein PF0899 domain"/>
    <property type="match status" value="1"/>
</dbReference>
<dbReference type="EMBL" id="CP159925">
    <property type="protein sequence ID" value="XCO74991.1"/>
    <property type="molecule type" value="Genomic_DNA"/>
</dbReference>
<dbReference type="SUPFAM" id="SSF56563">
    <property type="entry name" value="Major capsid protein gp5"/>
    <property type="match status" value="1"/>
</dbReference>
<dbReference type="RefSeq" id="WP_363797829.1">
    <property type="nucleotide sequence ID" value="NZ_CP159925.1"/>
</dbReference>
<dbReference type="InterPro" id="IPR024455">
    <property type="entry name" value="Phage_capsid"/>
</dbReference>
<name>A0AAU8MRA9_9GAMM</name>
<protein>
    <submittedName>
        <fullName evidence="3">Phage major capsid protein</fullName>
    </submittedName>
</protein>
<organism evidence="3">
    <name type="scientific">Lysobacter firmicutimachus</name>
    <dbReference type="NCBI Taxonomy" id="1792846"/>
    <lineage>
        <taxon>Bacteria</taxon>
        <taxon>Pseudomonadati</taxon>
        <taxon>Pseudomonadota</taxon>
        <taxon>Gammaproteobacteria</taxon>
        <taxon>Lysobacterales</taxon>
        <taxon>Lysobacteraceae</taxon>
        <taxon>Lysobacter</taxon>
    </lineage>
</organism>